<evidence type="ECO:0000256" key="6">
    <source>
        <dbReference type="ARBA" id="ARBA00037066"/>
    </source>
</evidence>
<dbReference type="PROSITE" id="PS50893">
    <property type="entry name" value="ABC_TRANSPORTER_2"/>
    <property type="match status" value="1"/>
</dbReference>
<dbReference type="PANTHER" id="PTHR42794:SF1">
    <property type="entry name" value="HEMIN IMPORT ATP-BINDING PROTEIN HMUV"/>
    <property type="match status" value="1"/>
</dbReference>
<dbReference type="PROSITE" id="PS00211">
    <property type="entry name" value="ABC_TRANSPORTER_1"/>
    <property type="match status" value="1"/>
</dbReference>
<comment type="caution">
    <text evidence="8">The sequence shown here is derived from an EMBL/GenBank/DDBJ whole genome shotgun (WGS) entry which is preliminary data.</text>
</comment>
<dbReference type="Proteomes" id="UP001595976">
    <property type="component" value="Unassembled WGS sequence"/>
</dbReference>
<comment type="function">
    <text evidence="6">Part of the ABC transporter complex HmuTUV involved in hemin import. Responsible for energy coupling to the transport system.</text>
</comment>
<dbReference type="SUPFAM" id="SSF52540">
    <property type="entry name" value="P-loop containing nucleoside triphosphate hydrolases"/>
    <property type="match status" value="1"/>
</dbReference>
<evidence type="ECO:0000256" key="2">
    <source>
        <dbReference type="ARBA" id="ARBA00022448"/>
    </source>
</evidence>
<gene>
    <name evidence="8" type="ORF">ACFPK2_04900</name>
</gene>
<dbReference type="EMBL" id="JBHSLI010000001">
    <property type="protein sequence ID" value="MFC5292327.1"/>
    <property type="molecule type" value="Genomic_DNA"/>
</dbReference>
<accession>A0ABW0EZI3</accession>
<feature type="domain" description="ABC transporter" evidence="7">
    <location>
        <begin position="3"/>
        <end position="238"/>
    </location>
</feature>
<evidence type="ECO:0000313" key="9">
    <source>
        <dbReference type="Proteomes" id="UP001595976"/>
    </source>
</evidence>
<proteinExistence type="inferred from homology"/>
<protein>
    <submittedName>
        <fullName evidence="8">ABC transporter ATP-binding protein</fullName>
    </submittedName>
</protein>
<evidence type="ECO:0000313" key="8">
    <source>
        <dbReference type="EMBL" id="MFC5292327.1"/>
    </source>
</evidence>
<dbReference type="PANTHER" id="PTHR42794">
    <property type="entry name" value="HEMIN IMPORT ATP-BINDING PROTEIN HMUV"/>
    <property type="match status" value="1"/>
</dbReference>
<dbReference type="InterPro" id="IPR027417">
    <property type="entry name" value="P-loop_NTPase"/>
</dbReference>
<organism evidence="8 9">
    <name type="scientific">Bosea minatitlanensis</name>
    <dbReference type="NCBI Taxonomy" id="128782"/>
    <lineage>
        <taxon>Bacteria</taxon>
        <taxon>Pseudomonadati</taxon>
        <taxon>Pseudomonadota</taxon>
        <taxon>Alphaproteobacteria</taxon>
        <taxon>Hyphomicrobiales</taxon>
        <taxon>Boseaceae</taxon>
        <taxon>Bosea</taxon>
    </lineage>
</organism>
<keyword evidence="5" id="KW-1278">Translocase</keyword>
<evidence type="ECO:0000256" key="4">
    <source>
        <dbReference type="ARBA" id="ARBA00022840"/>
    </source>
</evidence>
<sequence>MTVEARALAVSLGGKPVLQEVDLALRPGELLGLVGPNGAGKTTLLRLLAGLLPPASGSLRYDGESPRALGRQALARRIAYLAQGGDTAWPLSAEAVVGLGRLPHRRPFAGPSRADQAAIDHALEACDAAPFRDRPLGTLSGGERRRVLLARALAVEAPYLLADEPLAGLDPLHQIEVMELLRRTARRGAGVVVVLHDLTLAARFCDRLALIDRGRLVAEGAPAEVLDDERLAAVFGVTAFRGRHDGEPLLLPWRAYSSG</sequence>
<comment type="similarity">
    <text evidence="1">Belongs to the ABC transporter superfamily.</text>
</comment>
<dbReference type="GO" id="GO:0005524">
    <property type="term" value="F:ATP binding"/>
    <property type="evidence" value="ECO:0007669"/>
    <property type="project" value="UniProtKB-KW"/>
</dbReference>
<name>A0ABW0EZI3_9HYPH</name>
<evidence type="ECO:0000256" key="1">
    <source>
        <dbReference type="ARBA" id="ARBA00005417"/>
    </source>
</evidence>
<keyword evidence="3" id="KW-0547">Nucleotide-binding</keyword>
<dbReference type="SMART" id="SM00382">
    <property type="entry name" value="AAA"/>
    <property type="match status" value="1"/>
</dbReference>
<evidence type="ECO:0000256" key="3">
    <source>
        <dbReference type="ARBA" id="ARBA00022741"/>
    </source>
</evidence>
<keyword evidence="2" id="KW-0813">Transport</keyword>
<evidence type="ECO:0000256" key="5">
    <source>
        <dbReference type="ARBA" id="ARBA00022967"/>
    </source>
</evidence>
<dbReference type="RefSeq" id="WP_158444924.1">
    <property type="nucleotide sequence ID" value="NZ_JAOAOS010000001.1"/>
</dbReference>
<dbReference type="Pfam" id="PF00005">
    <property type="entry name" value="ABC_tran"/>
    <property type="match status" value="1"/>
</dbReference>
<dbReference type="Gene3D" id="3.40.50.300">
    <property type="entry name" value="P-loop containing nucleotide triphosphate hydrolases"/>
    <property type="match status" value="1"/>
</dbReference>
<dbReference type="InterPro" id="IPR003593">
    <property type="entry name" value="AAA+_ATPase"/>
</dbReference>
<keyword evidence="4 8" id="KW-0067">ATP-binding</keyword>
<reference evidence="9" key="1">
    <citation type="journal article" date="2019" name="Int. J. Syst. Evol. Microbiol.">
        <title>The Global Catalogue of Microorganisms (GCM) 10K type strain sequencing project: providing services to taxonomists for standard genome sequencing and annotation.</title>
        <authorList>
            <consortium name="The Broad Institute Genomics Platform"/>
            <consortium name="The Broad Institute Genome Sequencing Center for Infectious Disease"/>
            <person name="Wu L."/>
            <person name="Ma J."/>
        </authorList>
    </citation>
    <scope>NUCLEOTIDE SEQUENCE [LARGE SCALE GENOMIC DNA]</scope>
    <source>
        <strain evidence="9">CGMCC 1.15643</strain>
    </source>
</reference>
<dbReference type="InterPro" id="IPR017871">
    <property type="entry name" value="ABC_transporter-like_CS"/>
</dbReference>
<keyword evidence="9" id="KW-1185">Reference proteome</keyword>
<dbReference type="InterPro" id="IPR003439">
    <property type="entry name" value="ABC_transporter-like_ATP-bd"/>
</dbReference>
<evidence type="ECO:0000259" key="7">
    <source>
        <dbReference type="PROSITE" id="PS50893"/>
    </source>
</evidence>